<feature type="transmembrane region" description="Helical" evidence="8">
    <location>
        <begin position="7"/>
        <end position="25"/>
    </location>
</feature>
<protein>
    <submittedName>
        <fullName evidence="10">RarD protein, DMT superfamily transporter</fullName>
    </submittedName>
</protein>
<dbReference type="PANTHER" id="PTHR22911">
    <property type="entry name" value="ACYL-MALONYL CONDENSING ENZYME-RELATED"/>
    <property type="match status" value="1"/>
</dbReference>
<keyword evidence="7 8" id="KW-0472">Membrane</keyword>
<organism evidence="10 11">
    <name type="scientific">Dethiosulfovibrio peptidovorans DSM 11002</name>
    <dbReference type="NCBI Taxonomy" id="469381"/>
    <lineage>
        <taxon>Bacteria</taxon>
        <taxon>Thermotogati</taxon>
        <taxon>Synergistota</taxon>
        <taxon>Synergistia</taxon>
        <taxon>Synergistales</taxon>
        <taxon>Dethiosulfovibrionaceae</taxon>
        <taxon>Dethiosulfovibrio</taxon>
    </lineage>
</organism>
<feature type="transmembrane region" description="Helical" evidence="8">
    <location>
        <begin position="102"/>
        <end position="119"/>
    </location>
</feature>
<dbReference type="NCBIfam" id="TIGR00688">
    <property type="entry name" value="rarD"/>
    <property type="match status" value="1"/>
</dbReference>
<dbReference type="Proteomes" id="UP000006427">
    <property type="component" value="Unassembled WGS sequence"/>
</dbReference>
<dbReference type="AlphaFoldDB" id="D2Z4D7"/>
<feature type="transmembrane region" description="Helical" evidence="8">
    <location>
        <begin position="265"/>
        <end position="287"/>
    </location>
</feature>
<keyword evidence="5 8" id="KW-0812">Transmembrane</keyword>
<dbReference type="InterPro" id="IPR000620">
    <property type="entry name" value="EamA_dom"/>
</dbReference>
<accession>D2Z4D7</accession>
<dbReference type="EMBL" id="ABTR02000001">
    <property type="protein sequence ID" value="EFC90466.1"/>
    <property type="molecule type" value="Genomic_DNA"/>
</dbReference>
<feature type="transmembrane region" description="Helical" evidence="8">
    <location>
        <begin position="209"/>
        <end position="228"/>
    </location>
</feature>
<gene>
    <name evidence="10" type="ORF">Dpep_0434</name>
</gene>
<reference evidence="10 11" key="1">
    <citation type="journal article" date="2010" name="Stand. Genomic Sci.">
        <title>Permanent draft genome sequence of Dethiosulfovibrio peptidovorans type strain (SEBR 4207).</title>
        <authorList>
            <person name="Labutti K."/>
            <person name="Mayilraj S."/>
            <person name="Clum A."/>
            <person name="Lucas S."/>
            <person name="Glavina Del Rio T."/>
            <person name="Nolan M."/>
            <person name="Tice H."/>
            <person name="Cheng J.F."/>
            <person name="Pitluck S."/>
            <person name="Liolios K."/>
            <person name="Ivanova N."/>
            <person name="Mavromatis K."/>
            <person name="Mikhailova N."/>
            <person name="Pati A."/>
            <person name="Goodwin L."/>
            <person name="Chen A."/>
            <person name="Palaniappan K."/>
            <person name="Land M."/>
            <person name="Hauser L."/>
            <person name="Chang Y.J."/>
            <person name="Jeffries C.D."/>
            <person name="Rohde M."/>
            <person name="Spring S."/>
            <person name="Goker M."/>
            <person name="Woyke T."/>
            <person name="Bristow J."/>
            <person name="Eisen J.A."/>
            <person name="Markowitz V."/>
            <person name="Hugenholtz P."/>
            <person name="Kyrpides N.C."/>
            <person name="Klenk H.P."/>
            <person name="Lapidus A."/>
        </authorList>
    </citation>
    <scope>NUCLEOTIDE SEQUENCE [LARGE SCALE GENOMIC DNA]</scope>
    <source>
        <strain evidence="10 11">DSM 11002</strain>
    </source>
</reference>
<dbReference type="InterPro" id="IPR037185">
    <property type="entry name" value="EmrE-like"/>
</dbReference>
<keyword evidence="4" id="KW-1003">Cell membrane</keyword>
<dbReference type="Pfam" id="PF00892">
    <property type="entry name" value="EamA"/>
    <property type="match status" value="1"/>
</dbReference>
<dbReference type="InterPro" id="IPR004626">
    <property type="entry name" value="RarD"/>
</dbReference>
<evidence type="ECO:0000256" key="4">
    <source>
        <dbReference type="ARBA" id="ARBA00022475"/>
    </source>
</evidence>
<evidence type="ECO:0000256" key="2">
    <source>
        <dbReference type="ARBA" id="ARBA00007362"/>
    </source>
</evidence>
<feature type="transmembrane region" description="Helical" evidence="8">
    <location>
        <begin position="148"/>
        <end position="165"/>
    </location>
</feature>
<dbReference type="STRING" id="469381.Dpep_0434"/>
<dbReference type="OrthoDB" id="369870at2"/>
<dbReference type="eggNOG" id="COG2962">
    <property type="taxonomic scope" value="Bacteria"/>
</dbReference>
<feature type="domain" description="EamA" evidence="9">
    <location>
        <begin position="6"/>
        <end position="139"/>
    </location>
</feature>
<keyword evidence="11" id="KW-1185">Reference proteome</keyword>
<dbReference type="PANTHER" id="PTHR22911:SF137">
    <property type="entry name" value="SOLUTE CARRIER FAMILY 35 MEMBER G2-RELATED"/>
    <property type="match status" value="1"/>
</dbReference>
<dbReference type="RefSeq" id="WP_005659199.1">
    <property type="nucleotide sequence ID" value="NZ_ABTR02000001.1"/>
</dbReference>
<feature type="transmembrane region" description="Helical" evidence="8">
    <location>
        <begin position="70"/>
        <end position="90"/>
    </location>
</feature>
<comment type="caution">
    <text evidence="10">The sequence shown here is derived from an EMBL/GenBank/DDBJ whole genome shotgun (WGS) entry which is preliminary data.</text>
</comment>
<comment type="subcellular location">
    <subcellularLocation>
        <location evidence="1">Cell membrane</location>
        <topology evidence="1">Multi-pass membrane protein</topology>
    </subcellularLocation>
</comment>
<evidence type="ECO:0000256" key="1">
    <source>
        <dbReference type="ARBA" id="ARBA00004651"/>
    </source>
</evidence>
<dbReference type="SUPFAM" id="SSF103481">
    <property type="entry name" value="Multidrug resistance efflux transporter EmrE"/>
    <property type="match status" value="2"/>
</dbReference>
<feature type="transmembrane region" description="Helical" evidence="8">
    <location>
        <begin position="37"/>
        <end position="58"/>
    </location>
</feature>
<evidence type="ECO:0000313" key="11">
    <source>
        <dbReference type="Proteomes" id="UP000006427"/>
    </source>
</evidence>
<evidence type="ECO:0000259" key="9">
    <source>
        <dbReference type="Pfam" id="PF00892"/>
    </source>
</evidence>
<proteinExistence type="inferred from homology"/>
<evidence type="ECO:0000256" key="8">
    <source>
        <dbReference type="SAM" id="Phobius"/>
    </source>
</evidence>
<feature type="transmembrane region" description="Helical" evidence="8">
    <location>
        <begin position="177"/>
        <end position="197"/>
    </location>
</feature>
<evidence type="ECO:0000256" key="7">
    <source>
        <dbReference type="ARBA" id="ARBA00023136"/>
    </source>
</evidence>
<feature type="transmembrane region" description="Helical" evidence="8">
    <location>
        <begin position="235"/>
        <end position="259"/>
    </location>
</feature>
<keyword evidence="3" id="KW-0813">Transport</keyword>
<feature type="transmembrane region" description="Helical" evidence="8">
    <location>
        <begin position="126"/>
        <end position="142"/>
    </location>
</feature>
<sequence>MNKAKRGFVAAAAAMSIWGLLPVYWKQMSGVPAYEILSHRIIWSLVAATMFLSIRGSWGKVSLALRDRKVISLMSLSGAVIGCNWLLYIWAVNSGHVLQCSLGYYINPLINVLTGYVVFKDRLRPVQWAAIALAGAGVLYQIVLYGKVPWIALGLACSFSLYALIRKLADVDPLPGLFLETAVLAFPAVAFLAWTGIDGGGAFMTEGIRVSLFLIGTGLITSIPLLWFVQGARDISLVTVGLLQYISPTLQFMLGYWVYGESFSSAQMVTFTSIWVALTIYTVDSVNDVIRKKRRTRD</sequence>
<keyword evidence="6 8" id="KW-1133">Transmembrane helix</keyword>
<evidence type="ECO:0000256" key="5">
    <source>
        <dbReference type="ARBA" id="ARBA00022692"/>
    </source>
</evidence>
<comment type="similarity">
    <text evidence="2">Belongs to the EamA transporter family.</text>
</comment>
<name>D2Z4D7_9BACT</name>
<dbReference type="GO" id="GO:0005886">
    <property type="term" value="C:plasma membrane"/>
    <property type="evidence" value="ECO:0007669"/>
    <property type="project" value="UniProtKB-SubCell"/>
</dbReference>
<evidence type="ECO:0000256" key="6">
    <source>
        <dbReference type="ARBA" id="ARBA00022989"/>
    </source>
</evidence>
<evidence type="ECO:0000256" key="3">
    <source>
        <dbReference type="ARBA" id="ARBA00022448"/>
    </source>
</evidence>
<dbReference type="PaxDb" id="469381-Dpep_0434"/>
<evidence type="ECO:0000313" key="10">
    <source>
        <dbReference type="EMBL" id="EFC90466.1"/>
    </source>
</evidence>